<dbReference type="InterPro" id="IPR017853">
    <property type="entry name" value="GH"/>
</dbReference>
<dbReference type="EMBL" id="JANBVN010000186">
    <property type="protein sequence ID" value="KAJ9134218.1"/>
    <property type="molecule type" value="Genomic_DNA"/>
</dbReference>
<dbReference type="InterPro" id="IPR032311">
    <property type="entry name" value="DUF4982"/>
</dbReference>
<evidence type="ECO:0000259" key="9">
    <source>
        <dbReference type="Pfam" id="PF18565"/>
    </source>
</evidence>
<comment type="similarity">
    <text evidence="1">Belongs to the glycosyl hydrolase 2 family.</text>
</comment>
<evidence type="ECO:0000313" key="10">
    <source>
        <dbReference type="EMBL" id="KAJ9134218.1"/>
    </source>
</evidence>
<keyword evidence="3" id="KW-0326">Glycosidase</keyword>
<dbReference type="GO" id="GO:0005975">
    <property type="term" value="P:carbohydrate metabolic process"/>
    <property type="evidence" value="ECO:0007669"/>
    <property type="project" value="InterPro"/>
</dbReference>
<dbReference type="Pfam" id="PF02837">
    <property type="entry name" value="Glyco_hydro_2_N"/>
    <property type="match status" value="1"/>
</dbReference>
<dbReference type="SUPFAM" id="SSF51445">
    <property type="entry name" value="(Trans)glycosidases"/>
    <property type="match status" value="1"/>
</dbReference>
<comment type="caution">
    <text evidence="10">The sequence shown here is derived from an EMBL/GenBank/DDBJ whole genome shotgun (WGS) entry which is preliminary data.</text>
</comment>
<dbReference type="Pfam" id="PF00703">
    <property type="entry name" value="Glyco_hydro_2"/>
    <property type="match status" value="1"/>
</dbReference>
<dbReference type="InterPro" id="IPR006102">
    <property type="entry name" value="Ig-like_GH2"/>
</dbReference>
<evidence type="ECO:0000259" key="5">
    <source>
        <dbReference type="Pfam" id="PF00703"/>
    </source>
</evidence>
<feature type="domain" description="Glycoside hydrolase family 2" evidence="9">
    <location>
        <begin position="769"/>
        <end position="870"/>
    </location>
</feature>
<evidence type="ECO:0000259" key="6">
    <source>
        <dbReference type="Pfam" id="PF02836"/>
    </source>
</evidence>
<dbReference type="SUPFAM" id="SSF49303">
    <property type="entry name" value="beta-Galactosidase/glucuronidase domain"/>
    <property type="match status" value="1"/>
</dbReference>
<evidence type="ECO:0000256" key="4">
    <source>
        <dbReference type="SAM" id="SignalP"/>
    </source>
</evidence>
<feature type="domain" description="DUF4982" evidence="8">
    <location>
        <begin position="693"/>
        <end position="752"/>
    </location>
</feature>
<dbReference type="Pfam" id="PF18565">
    <property type="entry name" value="Glyco_hydro2_C5"/>
    <property type="match status" value="1"/>
</dbReference>
<keyword evidence="4" id="KW-0732">Signal</keyword>
<protein>
    <submittedName>
        <fullName evidence="10">Glycoside hydrolase</fullName>
    </submittedName>
</protein>
<keyword evidence="2 10" id="KW-0378">Hydrolase</keyword>
<evidence type="ECO:0000313" key="11">
    <source>
        <dbReference type="Proteomes" id="UP001174691"/>
    </source>
</evidence>
<reference evidence="10" key="1">
    <citation type="submission" date="2022-07" db="EMBL/GenBank/DDBJ databases">
        <title>Fungi with potential for degradation of polypropylene.</title>
        <authorList>
            <person name="Gostincar C."/>
        </authorList>
    </citation>
    <scope>NUCLEOTIDE SEQUENCE</scope>
    <source>
        <strain evidence="10">EXF-13287</strain>
    </source>
</reference>
<dbReference type="Gene3D" id="3.20.20.80">
    <property type="entry name" value="Glycosidases"/>
    <property type="match status" value="1"/>
</dbReference>
<feature type="chain" id="PRO_5041305203" evidence="4">
    <location>
        <begin position="26"/>
        <end position="874"/>
    </location>
</feature>
<feature type="signal peptide" evidence="4">
    <location>
        <begin position="1"/>
        <end position="25"/>
    </location>
</feature>
<dbReference type="Pfam" id="PF16355">
    <property type="entry name" value="DUF4982"/>
    <property type="match status" value="1"/>
</dbReference>
<dbReference type="InterPro" id="IPR006104">
    <property type="entry name" value="Glyco_hydro_2_N"/>
</dbReference>
<dbReference type="InterPro" id="IPR008979">
    <property type="entry name" value="Galactose-bd-like_sf"/>
</dbReference>
<gene>
    <name evidence="10" type="ORF">NKR19_g8731</name>
</gene>
<dbReference type="InterPro" id="IPR006101">
    <property type="entry name" value="Glyco_hydro_2"/>
</dbReference>
<dbReference type="Proteomes" id="UP001174691">
    <property type="component" value="Unassembled WGS sequence"/>
</dbReference>
<dbReference type="SUPFAM" id="SSF49785">
    <property type="entry name" value="Galactose-binding domain-like"/>
    <property type="match status" value="1"/>
</dbReference>
<dbReference type="InterPro" id="IPR036156">
    <property type="entry name" value="Beta-gal/glucu_dom_sf"/>
</dbReference>
<dbReference type="PANTHER" id="PTHR42732">
    <property type="entry name" value="BETA-GALACTOSIDASE"/>
    <property type="match status" value="1"/>
</dbReference>
<dbReference type="Pfam" id="PF02836">
    <property type="entry name" value="Glyco_hydro_2_C"/>
    <property type="match status" value="1"/>
</dbReference>
<dbReference type="PANTHER" id="PTHR42732:SF1">
    <property type="entry name" value="BETA-MANNOSIDASE"/>
    <property type="match status" value="1"/>
</dbReference>
<accession>A0AA38VBY7</accession>
<dbReference type="InterPro" id="IPR006103">
    <property type="entry name" value="Glyco_hydro_2_cat"/>
</dbReference>
<dbReference type="AlphaFoldDB" id="A0AA38VBY7"/>
<evidence type="ECO:0000256" key="2">
    <source>
        <dbReference type="ARBA" id="ARBA00022801"/>
    </source>
</evidence>
<sequence>MTSRRGGTQLALLGLVLVFFHLAEALSVAKVGQNVSTAGRERVSFNTGWRFRRTTDNPDNVTYPKMKPWIMPSANRFIKDASKQYKRPMEQPANVTFAQPKFADSSWEAVDLPHDWTVKGPFYTGKNPAVGAGMGRLPSQGVAWYRRAFALAKGDTGKTIYLDVDGAMSYAMVWLNGQFVGGWPYGYASWRLDLTPYATKGDNVIAIRLDNAPDNSRWYPGAGIYRNVWLTKVHPTHVGQSGTYIVSRQVSSSSAVLDLVVQIVNAAASGATEVEIGTDVYVYDAAAGKAGDKVAAFPSVTLSIDAGKSKTTNTSVKVQNPQLWGPPPSQKPNIYVAVTRLSVGNEAVDTYETRFGIRSLEYKNDGLRVNGEKVYLHGLCQHHDLGSLGSAFNLRAAERQLEMLQDMGANAIRTSHNPPAPELLDLTDRMGFVVLDEIFDTWNNHKTRNDFQTIFADWHEPDLRAFIRRDRNHPSIFAWSFGNELSEQSSAQGGSTGSELKGIIVEEDPTRKTTVAMNSAGPNAALASVVDLIGLNYQGEGVRSNNAQYPAFRSKFPDKMLFSTESASAISSRGQYMFPVADSNNAKVSGTQGGNPATSQVSAYDVYAVDWGASADRVFEVQDRYPYVAGEFVWTGWDYIGEPTPYDTRSSYFGIIDLAGFSKDRFYLYQSRWKPDLRMAHILPHWNWPDRVGKVTPVHVFSAGDEAELFLNDKSLGKQKKKDFTYRFRWDNVTYEPGELRVVTYKDGKEWANATVRTPGAAARLQLSAYKDRTSIQADGMDLSFITTAVVDEKGEFVATATDNITFSVKGPGEIVSTDNGDATDYVAFPSSERKAFAGLALAIVKAKTGATEPITVRAEAKGLQAAEITLTVE</sequence>
<dbReference type="InterPro" id="IPR051913">
    <property type="entry name" value="GH2_Domain-Containing"/>
</dbReference>
<dbReference type="PRINTS" id="PR00132">
    <property type="entry name" value="GLHYDRLASE2"/>
</dbReference>
<organism evidence="10 11">
    <name type="scientific">Coniochaeta hoffmannii</name>
    <dbReference type="NCBI Taxonomy" id="91930"/>
    <lineage>
        <taxon>Eukaryota</taxon>
        <taxon>Fungi</taxon>
        <taxon>Dikarya</taxon>
        <taxon>Ascomycota</taxon>
        <taxon>Pezizomycotina</taxon>
        <taxon>Sordariomycetes</taxon>
        <taxon>Sordariomycetidae</taxon>
        <taxon>Coniochaetales</taxon>
        <taxon>Coniochaetaceae</taxon>
        <taxon>Coniochaeta</taxon>
    </lineage>
</organism>
<keyword evidence="11" id="KW-1185">Reference proteome</keyword>
<dbReference type="NCBIfam" id="NF041463">
    <property type="entry name" value="GalB"/>
    <property type="match status" value="1"/>
</dbReference>
<dbReference type="InterPro" id="IPR048229">
    <property type="entry name" value="GalB-like"/>
</dbReference>
<evidence type="ECO:0000259" key="8">
    <source>
        <dbReference type="Pfam" id="PF16355"/>
    </source>
</evidence>
<name>A0AA38VBY7_9PEZI</name>
<dbReference type="GO" id="GO:0004553">
    <property type="term" value="F:hydrolase activity, hydrolyzing O-glycosyl compounds"/>
    <property type="evidence" value="ECO:0007669"/>
    <property type="project" value="InterPro"/>
</dbReference>
<feature type="domain" description="Glycosyl hydrolases family 2 sugar binding" evidence="7">
    <location>
        <begin position="105"/>
        <end position="232"/>
    </location>
</feature>
<evidence type="ECO:0000259" key="7">
    <source>
        <dbReference type="Pfam" id="PF02837"/>
    </source>
</evidence>
<feature type="domain" description="Glycoside hydrolase family 2 immunoglobulin-like beta-sandwich" evidence="5">
    <location>
        <begin position="255"/>
        <end position="358"/>
    </location>
</feature>
<dbReference type="Gene3D" id="2.60.40.10">
    <property type="entry name" value="Immunoglobulins"/>
    <property type="match status" value="3"/>
</dbReference>
<dbReference type="InterPro" id="IPR013783">
    <property type="entry name" value="Ig-like_fold"/>
</dbReference>
<feature type="domain" description="Glycoside hydrolase family 2 catalytic" evidence="6">
    <location>
        <begin position="363"/>
        <end position="542"/>
    </location>
</feature>
<dbReference type="Gene3D" id="2.60.120.260">
    <property type="entry name" value="Galactose-binding domain-like"/>
    <property type="match status" value="1"/>
</dbReference>
<evidence type="ECO:0000256" key="3">
    <source>
        <dbReference type="ARBA" id="ARBA00023295"/>
    </source>
</evidence>
<proteinExistence type="inferred from homology"/>
<dbReference type="InterPro" id="IPR040605">
    <property type="entry name" value="Glyco_hydro2_dom5"/>
</dbReference>
<evidence type="ECO:0000256" key="1">
    <source>
        <dbReference type="ARBA" id="ARBA00007401"/>
    </source>
</evidence>